<dbReference type="InterPro" id="IPR003329">
    <property type="entry name" value="Cytidylyl_trans"/>
</dbReference>
<evidence type="ECO:0000313" key="2">
    <source>
        <dbReference type="Proteomes" id="UP000177594"/>
    </source>
</evidence>
<dbReference type="EMBL" id="MGIZ01000020">
    <property type="protein sequence ID" value="OGM99421.1"/>
    <property type="molecule type" value="Genomic_DNA"/>
</dbReference>
<organism evidence="1 2">
    <name type="scientific">Candidatus Yanofskybacteria bacterium RIFCSPHIGHO2_01_FULL_39_8b</name>
    <dbReference type="NCBI Taxonomy" id="1802659"/>
    <lineage>
        <taxon>Bacteria</taxon>
        <taxon>Candidatus Yanofskyibacteriota</taxon>
    </lineage>
</organism>
<dbReference type="PANTHER" id="PTHR21485:SF6">
    <property type="entry name" value="N-ACYLNEURAMINATE CYTIDYLYLTRANSFERASE-RELATED"/>
    <property type="match status" value="1"/>
</dbReference>
<dbReference type="Pfam" id="PF02348">
    <property type="entry name" value="CTP_transf_3"/>
    <property type="match status" value="1"/>
</dbReference>
<name>A0A1F8EF09_9BACT</name>
<sequence>MLAYIPARGGSKRIPGKNFKKFVNKPLIAHAVEQALSWPHTDRLIVDTDSPKIAKIAKKYGAEVPFLRPAELAQDKSMAIDTILYTLNRLEKEQNYKPTHLLMLQATSPLRELKDIDACWKMMKETDATTVLTVCSTHPRLYHMNDKNDIILVNGHEGMSTNMQAWSPAYLLNGCFVYIIDIATLKKERRVITTKTKAVVCPKWRSIDLDTPEEWVMAEILYRNKKKLEKEIKSI</sequence>
<reference evidence="1 2" key="1">
    <citation type="journal article" date="2016" name="Nat. Commun.">
        <title>Thousands of microbial genomes shed light on interconnected biogeochemical processes in an aquifer system.</title>
        <authorList>
            <person name="Anantharaman K."/>
            <person name="Brown C.T."/>
            <person name="Hug L.A."/>
            <person name="Sharon I."/>
            <person name="Castelle C.J."/>
            <person name="Probst A.J."/>
            <person name="Thomas B.C."/>
            <person name="Singh A."/>
            <person name="Wilkins M.J."/>
            <person name="Karaoz U."/>
            <person name="Brodie E.L."/>
            <person name="Williams K.H."/>
            <person name="Hubbard S.S."/>
            <person name="Banfield J.F."/>
        </authorList>
    </citation>
    <scope>NUCLEOTIDE SEQUENCE [LARGE SCALE GENOMIC DNA]</scope>
</reference>
<protein>
    <recommendedName>
        <fullName evidence="3">Acylneuraminate cytidylyltransferase</fullName>
    </recommendedName>
</protein>
<dbReference type="PANTHER" id="PTHR21485">
    <property type="entry name" value="HAD SUPERFAMILY MEMBERS CMAS AND KDSC"/>
    <property type="match status" value="1"/>
</dbReference>
<proteinExistence type="predicted"/>
<evidence type="ECO:0008006" key="3">
    <source>
        <dbReference type="Google" id="ProtNLM"/>
    </source>
</evidence>
<dbReference type="Gene3D" id="3.90.550.10">
    <property type="entry name" value="Spore Coat Polysaccharide Biosynthesis Protein SpsA, Chain A"/>
    <property type="match status" value="1"/>
</dbReference>
<dbReference type="CDD" id="cd02513">
    <property type="entry name" value="CMP-NeuAc_Synthase"/>
    <property type="match status" value="1"/>
</dbReference>
<dbReference type="InterPro" id="IPR050793">
    <property type="entry name" value="CMP-NeuNAc_synthase"/>
</dbReference>
<dbReference type="AlphaFoldDB" id="A0A1F8EF09"/>
<comment type="caution">
    <text evidence="1">The sequence shown here is derived from an EMBL/GenBank/DDBJ whole genome shotgun (WGS) entry which is preliminary data.</text>
</comment>
<evidence type="ECO:0000313" key="1">
    <source>
        <dbReference type="EMBL" id="OGM99421.1"/>
    </source>
</evidence>
<dbReference type="InterPro" id="IPR029044">
    <property type="entry name" value="Nucleotide-diphossugar_trans"/>
</dbReference>
<accession>A0A1F8EF09</accession>
<dbReference type="Proteomes" id="UP000177594">
    <property type="component" value="Unassembled WGS sequence"/>
</dbReference>
<gene>
    <name evidence="1" type="ORF">A2817_03385</name>
</gene>
<dbReference type="GO" id="GO:0008781">
    <property type="term" value="F:N-acylneuraminate cytidylyltransferase activity"/>
    <property type="evidence" value="ECO:0007669"/>
    <property type="project" value="TreeGrafter"/>
</dbReference>
<dbReference type="SUPFAM" id="SSF53448">
    <property type="entry name" value="Nucleotide-diphospho-sugar transferases"/>
    <property type="match status" value="1"/>
</dbReference>